<dbReference type="Pfam" id="PF03720">
    <property type="entry name" value="UDPG_MGDP_dh_C"/>
    <property type="match status" value="1"/>
</dbReference>
<dbReference type="GO" id="GO:0016628">
    <property type="term" value="F:oxidoreductase activity, acting on the CH-CH group of donors, NAD or NADP as acceptor"/>
    <property type="evidence" value="ECO:0007669"/>
    <property type="project" value="InterPro"/>
</dbReference>
<dbReference type="Proteomes" id="UP000480854">
    <property type="component" value="Unassembled WGS sequence"/>
</dbReference>
<proteinExistence type="inferred from homology"/>
<accession>A0A9W7KNI3</accession>
<dbReference type="SUPFAM" id="SSF48179">
    <property type="entry name" value="6-phosphogluconate dehydrogenase C-terminal domain-like"/>
    <property type="match status" value="1"/>
</dbReference>
<dbReference type="PIRSF" id="PIRSF000124">
    <property type="entry name" value="UDPglc_GDPman_dh"/>
    <property type="match status" value="1"/>
</dbReference>
<reference evidence="6 7" key="1">
    <citation type="submission" date="2018-07" db="EMBL/GenBank/DDBJ databases">
        <title>Genome sequence of Azospirillum sp. ATCC 49961.</title>
        <authorList>
            <person name="Sant'Anna F.H."/>
            <person name="Baldani J.I."/>
            <person name="Zilli J.E."/>
            <person name="Reis V.M."/>
            <person name="Hartmann A."/>
            <person name="Cruz L."/>
            <person name="de Souza E.M."/>
            <person name="de Oliveira Pedrosa F."/>
            <person name="Passaglia L.M.P."/>
        </authorList>
    </citation>
    <scope>NUCLEOTIDE SEQUENCE [LARGE SCALE GENOMIC DNA]</scope>
    <source>
        <strain evidence="6 7">ATCC 49961</strain>
    </source>
</reference>
<dbReference type="PIRSF" id="PIRSF500136">
    <property type="entry name" value="UDP_ManNAc_DH"/>
    <property type="match status" value="1"/>
</dbReference>
<keyword evidence="7" id="KW-1185">Reference proteome</keyword>
<dbReference type="SUPFAM" id="SSF52413">
    <property type="entry name" value="UDP-glucose/GDP-mannose dehydrogenase C-terminal domain"/>
    <property type="match status" value="1"/>
</dbReference>
<dbReference type="InterPro" id="IPR036220">
    <property type="entry name" value="UDP-Glc/GDP-Man_DH_C_sf"/>
</dbReference>
<dbReference type="OrthoDB" id="9803238at2"/>
<dbReference type="Gene3D" id="3.40.50.720">
    <property type="entry name" value="NAD(P)-binding Rossmann-like Domain"/>
    <property type="match status" value="2"/>
</dbReference>
<protein>
    <submittedName>
        <fullName evidence="6">Nucleotide sugar dehydrogenase</fullName>
    </submittedName>
</protein>
<evidence type="ECO:0000313" key="6">
    <source>
        <dbReference type="EMBL" id="KAA0676202.1"/>
    </source>
</evidence>
<dbReference type="Pfam" id="PF03721">
    <property type="entry name" value="UDPG_MGDP_dh_N"/>
    <property type="match status" value="1"/>
</dbReference>
<keyword evidence="3" id="KW-0520">NAD</keyword>
<dbReference type="InterPro" id="IPR001732">
    <property type="entry name" value="UDP-Glc/GDP-Man_DH_N"/>
</dbReference>
<keyword evidence="2" id="KW-0560">Oxidoreductase</keyword>
<dbReference type="GO" id="GO:0016616">
    <property type="term" value="F:oxidoreductase activity, acting on the CH-OH group of donors, NAD or NADP as acceptor"/>
    <property type="evidence" value="ECO:0007669"/>
    <property type="project" value="InterPro"/>
</dbReference>
<dbReference type="NCBIfam" id="TIGR03026">
    <property type="entry name" value="NDP-sugDHase"/>
    <property type="match status" value="1"/>
</dbReference>
<dbReference type="Pfam" id="PF00984">
    <property type="entry name" value="UDPG_MGDP_dh"/>
    <property type="match status" value="1"/>
</dbReference>
<name>A0A9W7KNI3_9PROT</name>
<feature type="domain" description="UDP-glucose/GDP-mannose dehydrogenase C-terminal" evidence="5">
    <location>
        <begin position="323"/>
        <end position="424"/>
    </location>
</feature>
<evidence type="ECO:0000256" key="2">
    <source>
        <dbReference type="ARBA" id="ARBA00023002"/>
    </source>
</evidence>
<evidence type="ECO:0000313" key="7">
    <source>
        <dbReference type="Proteomes" id="UP000480854"/>
    </source>
</evidence>
<dbReference type="GO" id="GO:0051287">
    <property type="term" value="F:NAD binding"/>
    <property type="evidence" value="ECO:0007669"/>
    <property type="project" value="InterPro"/>
</dbReference>
<dbReference type="InterPro" id="IPR014026">
    <property type="entry name" value="UDP-Glc/GDP-Man_DH_dimer"/>
</dbReference>
<dbReference type="InterPro" id="IPR017476">
    <property type="entry name" value="UDP-Glc/GDP-Man"/>
</dbReference>
<dbReference type="RefSeq" id="WP_149472128.1">
    <property type="nucleotide sequence ID" value="NZ_QOKW01000039.1"/>
</dbReference>
<evidence type="ECO:0000259" key="5">
    <source>
        <dbReference type="SMART" id="SM00984"/>
    </source>
</evidence>
<dbReference type="EMBL" id="QOKW01000039">
    <property type="protein sequence ID" value="KAA0676202.1"/>
    <property type="molecule type" value="Genomic_DNA"/>
</dbReference>
<dbReference type="InterPro" id="IPR014027">
    <property type="entry name" value="UDP-Glc/GDP-Man_DH_C"/>
</dbReference>
<dbReference type="InterPro" id="IPR008927">
    <property type="entry name" value="6-PGluconate_DH-like_C_sf"/>
</dbReference>
<gene>
    <name evidence="6" type="ORF">DS843_28020</name>
</gene>
<dbReference type="PANTHER" id="PTHR43491">
    <property type="entry name" value="UDP-N-ACETYL-D-MANNOSAMINE DEHYDROGENASE"/>
    <property type="match status" value="1"/>
</dbReference>
<comment type="caution">
    <text evidence="6">The sequence shown here is derived from an EMBL/GenBank/DDBJ whole genome shotgun (WGS) entry which is preliminary data.</text>
</comment>
<dbReference type="InterPro" id="IPR028359">
    <property type="entry name" value="UDP_ManNAc/GlcNAc_DH"/>
</dbReference>
<dbReference type="AlphaFoldDB" id="A0A9W7KNI3"/>
<organism evidence="6 7">
    <name type="scientific">Roseomonas genomospecies 6</name>
    <dbReference type="NCBI Taxonomy" id="214106"/>
    <lineage>
        <taxon>Bacteria</taxon>
        <taxon>Pseudomonadati</taxon>
        <taxon>Pseudomonadota</taxon>
        <taxon>Alphaproteobacteria</taxon>
        <taxon>Acetobacterales</taxon>
        <taxon>Roseomonadaceae</taxon>
        <taxon>Roseomonas</taxon>
    </lineage>
</organism>
<dbReference type="SMART" id="SM00984">
    <property type="entry name" value="UDPG_MGDP_dh_C"/>
    <property type="match status" value="1"/>
</dbReference>
<sequence length="436" mass="46853">MPHSRRISVIGLGYVGLPVAVAFGRTGAPAGVPVVAFDIDSRRIKALQAGHDHTGEVADADLAMANLHLTDDPADLAKADFHIVTVPTPIDDARRPDLRPLLAASRTVGRYLKRGDVVVYESTVYPGATEMDCVPVLEAESGLAYGRDFTVGYSPERINPGDKEHRFETITKVVSGSDPATRALVAAVYGSVVKAGVHEAASIAVAEAAKVIENTQRDVNIALMNELAVIFHRMGIDTRDVLAAAGTKWNFLKFQPGLVGGHCIGVDPYYLTHRAEQLGHNPEVILAGRRINDTMGQYVAREAVKQLMRERLNGIVAEPLRVTVLGLTFKENVPDIRNTRVVDIVAELESFGVTVAVHDPLASASEVTHEYGLALVPRDHLPLADAVVLAVPHAAYCAEGWGLVTGLLKDGRGLVLDIKGVLDRAAVPTGVRLWRL</sequence>
<dbReference type="GO" id="GO:0000271">
    <property type="term" value="P:polysaccharide biosynthetic process"/>
    <property type="evidence" value="ECO:0007669"/>
    <property type="project" value="InterPro"/>
</dbReference>
<dbReference type="PANTHER" id="PTHR43491:SF2">
    <property type="entry name" value="UDP-N-ACETYL-D-MANNOSAMINE DEHYDROGENASE"/>
    <property type="match status" value="1"/>
</dbReference>
<evidence type="ECO:0000256" key="3">
    <source>
        <dbReference type="ARBA" id="ARBA00023027"/>
    </source>
</evidence>
<evidence type="ECO:0000256" key="1">
    <source>
        <dbReference type="ARBA" id="ARBA00006601"/>
    </source>
</evidence>
<comment type="similarity">
    <text evidence="1 4">Belongs to the UDP-glucose/GDP-mannose dehydrogenase family.</text>
</comment>
<evidence type="ECO:0000256" key="4">
    <source>
        <dbReference type="PIRNR" id="PIRNR000124"/>
    </source>
</evidence>
<dbReference type="InterPro" id="IPR036291">
    <property type="entry name" value="NAD(P)-bd_dom_sf"/>
</dbReference>
<dbReference type="SUPFAM" id="SSF51735">
    <property type="entry name" value="NAD(P)-binding Rossmann-fold domains"/>
    <property type="match status" value="1"/>
</dbReference>